<proteinExistence type="inferred from homology"/>
<keyword evidence="5" id="KW-0998">Cell outer membrane</keyword>
<dbReference type="Pfam" id="PF14322">
    <property type="entry name" value="SusD-like_3"/>
    <property type="match status" value="1"/>
</dbReference>
<dbReference type="AlphaFoldDB" id="A0A327W160"/>
<comment type="caution">
    <text evidence="8">The sequence shown here is derived from an EMBL/GenBank/DDBJ whole genome shotgun (WGS) entry which is preliminary data.</text>
</comment>
<protein>
    <submittedName>
        <fullName evidence="8">Putative outer membrane starch-binding protein</fullName>
    </submittedName>
</protein>
<comment type="subcellular location">
    <subcellularLocation>
        <location evidence="1">Cell outer membrane</location>
    </subcellularLocation>
</comment>
<comment type="similarity">
    <text evidence="2">Belongs to the SusD family.</text>
</comment>
<evidence type="ECO:0000256" key="1">
    <source>
        <dbReference type="ARBA" id="ARBA00004442"/>
    </source>
</evidence>
<dbReference type="SUPFAM" id="SSF48452">
    <property type="entry name" value="TPR-like"/>
    <property type="match status" value="1"/>
</dbReference>
<dbReference type="Gene3D" id="1.25.40.390">
    <property type="match status" value="1"/>
</dbReference>
<accession>A0A327W160</accession>
<keyword evidence="4" id="KW-0472">Membrane</keyword>
<dbReference type="Pfam" id="PF07980">
    <property type="entry name" value="SusD_RagB"/>
    <property type="match status" value="1"/>
</dbReference>
<evidence type="ECO:0000313" key="9">
    <source>
        <dbReference type="Proteomes" id="UP000249819"/>
    </source>
</evidence>
<dbReference type="InterPro" id="IPR011990">
    <property type="entry name" value="TPR-like_helical_dom_sf"/>
</dbReference>
<evidence type="ECO:0000256" key="2">
    <source>
        <dbReference type="ARBA" id="ARBA00006275"/>
    </source>
</evidence>
<evidence type="ECO:0000259" key="6">
    <source>
        <dbReference type="Pfam" id="PF07980"/>
    </source>
</evidence>
<reference evidence="8 9" key="1">
    <citation type="submission" date="2018-06" db="EMBL/GenBank/DDBJ databases">
        <title>Genomic Encyclopedia of Archaeal and Bacterial Type Strains, Phase II (KMG-II): from individual species to whole genera.</title>
        <authorList>
            <person name="Goeker M."/>
        </authorList>
    </citation>
    <scope>NUCLEOTIDE SEQUENCE [LARGE SCALE GENOMIC DNA]</scope>
    <source>
        <strain evidence="8 9">DSM 29821</strain>
    </source>
</reference>
<dbReference type="OrthoDB" id="625727at2"/>
<evidence type="ECO:0000256" key="4">
    <source>
        <dbReference type="ARBA" id="ARBA00023136"/>
    </source>
</evidence>
<keyword evidence="9" id="KW-1185">Reference proteome</keyword>
<dbReference type="Proteomes" id="UP000249819">
    <property type="component" value="Unassembled WGS sequence"/>
</dbReference>
<dbReference type="InterPro" id="IPR033985">
    <property type="entry name" value="SusD-like_N"/>
</dbReference>
<gene>
    <name evidence="8" type="ORF">CLV59_104211</name>
</gene>
<dbReference type="GO" id="GO:0009279">
    <property type="term" value="C:cell outer membrane"/>
    <property type="evidence" value="ECO:0007669"/>
    <property type="project" value="UniProtKB-SubCell"/>
</dbReference>
<organism evidence="8 9">
    <name type="scientific">Chitinophaga dinghuensis</name>
    <dbReference type="NCBI Taxonomy" id="1539050"/>
    <lineage>
        <taxon>Bacteria</taxon>
        <taxon>Pseudomonadati</taxon>
        <taxon>Bacteroidota</taxon>
        <taxon>Chitinophagia</taxon>
        <taxon>Chitinophagales</taxon>
        <taxon>Chitinophagaceae</taxon>
        <taxon>Chitinophaga</taxon>
    </lineage>
</organism>
<evidence type="ECO:0000256" key="3">
    <source>
        <dbReference type="ARBA" id="ARBA00022729"/>
    </source>
</evidence>
<feature type="domain" description="SusD-like N-terminal" evidence="7">
    <location>
        <begin position="77"/>
        <end position="243"/>
    </location>
</feature>
<evidence type="ECO:0000256" key="5">
    <source>
        <dbReference type="ARBA" id="ARBA00023237"/>
    </source>
</evidence>
<name>A0A327W160_9BACT</name>
<dbReference type="EMBL" id="QLMA01000004">
    <property type="protein sequence ID" value="RAJ81986.1"/>
    <property type="molecule type" value="Genomic_DNA"/>
</dbReference>
<dbReference type="InterPro" id="IPR012944">
    <property type="entry name" value="SusD_RagB_dom"/>
</dbReference>
<dbReference type="RefSeq" id="WP_111592538.1">
    <property type="nucleotide sequence ID" value="NZ_QLMA01000004.1"/>
</dbReference>
<keyword evidence="3" id="KW-0732">Signal</keyword>
<feature type="domain" description="RagB/SusD" evidence="6">
    <location>
        <begin position="326"/>
        <end position="482"/>
    </location>
</feature>
<evidence type="ECO:0000259" key="7">
    <source>
        <dbReference type="Pfam" id="PF14322"/>
    </source>
</evidence>
<sequence>MNILSLGFLQVGFRKLIFFSLVSILLMSCKKLVEVSAPSTSFNADNVYGSDGTAISVLTGVYTSMSNGSLTIPGEMRTLDLFASIYIDDVIFQQALSTNQGYIDFYINNLSSAVNGGQYWTVAYRYIFTCNQAYEQLTASKTITPSIKLQLLGESRFFRAFNYYYLVNLYGDIPWVSTTDFVVNSRIAKTPQQTILNNIISDLVEAKNDLSTKYLDGSLLNVVSTRYRLTTYAASALLTKVYLMQKSWDKAESEASTLIGNSQTFSLESFANVFLATSNEAIWQLQSVSSTQWTPNGPLFILPTSGPSSTNPFFLTSSFLNTFESNDLRKKNWINSVTAQGKSYFFPFKYKAKSGTPAPTESYTFFRLADVILNRAEARAQQGKLDLALADLNLVRARAGLPNVTGVNQNELLDTILHERRVEMFTEGGSRFFDLKRFNKIDQVMPAISAGKGGTWASYKSLFPISSVEVARNTLLTQNPGY</sequence>
<evidence type="ECO:0000313" key="8">
    <source>
        <dbReference type="EMBL" id="RAJ81986.1"/>
    </source>
</evidence>